<reference evidence="1 2" key="1">
    <citation type="submission" date="2017-09" db="EMBL/GenBank/DDBJ databases">
        <title>Large-scale bioinformatics analysis of Bacillus genomes uncovers conserved roles of natural products in bacterial physiology.</title>
        <authorList>
            <consortium name="Agbiome Team Llc"/>
            <person name="Bleich R.M."/>
            <person name="Grubbs K.J."/>
            <person name="Santa Maria K.C."/>
            <person name="Allen S.E."/>
            <person name="Farag S."/>
            <person name="Shank E.A."/>
            <person name="Bowers A."/>
        </authorList>
    </citation>
    <scope>NUCLEOTIDE SEQUENCE [LARGE SCALE GENOMIC DNA]</scope>
    <source>
        <strain evidence="1 2">AFS053130</strain>
    </source>
</reference>
<comment type="caution">
    <text evidence="1">The sequence shown here is derived from an EMBL/GenBank/DDBJ whole genome shotgun (WGS) entry which is preliminary data.</text>
</comment>
<organism evidence="1 2">
    <name type="scientific">Bacillus cereus</name>
    <dbReference type="NCBI Taxonomy" id="1396"/>
    <lineage>
        <taxon>Bacteria</taxon>
        <taxon>Bacillati</taxon>
        <taxon>Bacillota</taxon>
        <taxon>Bacilli</taxon>
        <taxon>Bacillales</taxon>
        <taxon>Bacillaceae</taxon>
        <taxon>Bacillus</taxon>
        <taxon>Bacillus cereus group</taxon>
    </lineage>
</organism>
<dbReference type="RefSeq" id="WP_098778800.1">
    <property type="nucleotide sequence ID" value="NZ_NUHO01000117.1"/>
</dbReference>
<accession>A0A2B9DP73</accession>
<name>A0A2B9DP73_BACCE</name>
<dbReference type="Proteomes" id="UP000222054">
    <property type="component" value="Unassembled WGS sequence"/>
</dbReference>
<protein>
    <submittedName>
        <fullName evidence="1">Uncharacterized protein</fullName>
    </submittedName>
</protein>
<dbReference type="AlphaFoldDB" id="A0A2B9DP73"/>
<evidence type="ECO:0000313" key="2">
    <source>
        <dbReference type="Proteomes" id="UP000222054"/>
    </source>
</evidence>
<proteinExistence type="predicted"/>
<evidence type="ECO:0000313" key="1">
    <source>
        <dbReference type="EMBL" id="PGM89296.1"/>
    </source>
</evidence>
<dbReference type="EMBL" id="NUHO01000117">
    <property type="protein sequence ID" value="PGM89296.1"/>
    <property type="molecule type" value="Genomic_DNA"/>
</dbReference>
<gene>
    <name evidence="1" type="ORF">CN958_24795</name>
</gene>
<sequence length="227" mass="26888">MNIYKVIYVLDGILHIQSEKPESAQEIAYDILDKFKRSPSFMFIPTLNVWNVTEDNVIKKPSSGGIDNPEGWDKVKKTFFLLESRWDYYNDGMGSMASVYLDFQNAIQFAKNAVKTFLKEHGYLESDLVIETLESTNRYQWWGYDEDGYNDFYIHVIPNNFVDDISVEEEENKRVCNVCRQGMVEGYCIDDGLAYYCSEECLHKEYTPEEYEEMYEDDYAYWTQWEE</sequence>